<proteinExistence type="predicted"/>
<dbReference type="Gene3D" id="1.10.10.10">
    <property type="entry name" value="Winged helix-like DNA-binding domain superfamily/Winged helix DNA-binding domain"/>
    <property type="match status" value="1"/>
</dbReference>
<dbReference type="InterPro" id="IPR035965">
    <property type="entry name" value="PAS-like_dom_sf"/>
</dbReference>
<dbReference type="GO" id="GO:0006355">
    <property type="term" value="P:regulation of DNA-templated transcription"/>
    <property type="evidence" value="ECO:0007669"/>
    <property type="project" value="InterPro"/>
</dbReference>
<dbReference type="Pfam" id="PF00196">
    <property type="entry name" value="GerE"/>
    <property type="match status" value="1"/>
</dbReference>
<evidence type="ECO:0000259" key="4">
    <source>
        <dbReference type="PROSITE" id="PS50043"/>
    </source>
</evidence>
<dbReference type="AlphaFoldDB" id="A0A5C6DJC0"/>
<dbReference type="InterPro" id="IPR000014">
    <property type="entry name" value="PAS"/>
</dbReference>
<dbReference type="PRINTS" id="PR00038">
    <property type="entry name" value="HTHLUXR"/>
</dbReference>
<dbReference type="SUPFAM" id="SSF55785">
    <property type="entry name" value="PYP-like sensor domain (PAS domain)"/>
    <property type="match status" value="1"/>
</dbReference>
<dbReference type="Proteomes" id="UP000319143">
    <property type="component" value="Unassembled WGS sequence"/>
</dbReference>
<dbReference type="Pfam" id="PF08448">
    <property type="entry name" value="PAS_4"/>
    <property type="match status" value="1"/>
</dbReference>
<dbReference type="GO" id="GO:0003677">
    <property type="term" value="F:DNA binding"/>
    <property type="evidence" value="ECO:0007669"/>
    <property type="project" value="UniProtKB-KW"/>
</dbReference>
<reference evidence="5 6" key="1">
    <citation type="submission" date="2019-02" db="EMBL/GenBank/DDBJ databases">
        <title>Deep-cultivation of Planctomycetes and their phenomic and genomic characterization uncovers novel biology.</title>
        <authorList>
            <person name="Wiegand S."/>
            <person name="Jogler M."/>
            <person name="Boedeker C."/>
            <person name="Pinto D."/>
            <person name="Vollmers J."/>
            <person name="Rivas-Marin E."/>
            <person name="Kohn T."/>
            <person name="Peeters S.H."/>
            <person name="Heuer A."/>
            <person name="Rast P."/>
            <person name="Oberbeckmann S."/>
            <person name="Bunk B."/>
            <person name="Jeske O."/>
            <person name="Meyerdierks A."/>
            <person name="Storesund J.E."/>
            <person name="Kallscheuer N."/>
            <person name="Luecker S."/>
            <person name="Lage O.M."/>
            <person name="Pohl T."/>
            <person name="Merkel B.J."/>
            <person name="Hornburger P."/>
            <person name="Mueller R.-W."/>
            <person name="Bruemmer F."/>
            <person name="Labrenz M."/>
            <person name="Spormann A.M."/>
            <person name="Op Den Camp H."/>
            <person name="Overmann J."/>
            <person name="Amann R."/>
            <person name="Jetten M.S.M."/>
            <person name="Mascher T."/>
            <person name="Medema M.H."/>
            <person name="Devos D.P."/>
            <person name="Kaster A.-K."/>
            <person name="Ovreas L."/>
            <person name="Rohde M."/>
            <person name="Galperin M.Y."/>
            <person name="Jogler C."/>
        </authorList>
    </citation>
    <scope>NUCLEOTIDE SEQUENCE [LARGE SCALE GENOMIC DNA]</scope>
    <source>
        <strain evidence="5 6">Poly41</strain>
    </source>
</reference>
<keyword evidence="2" id="KW-0238">DNA-binding</keyword>
<dbReference type="Gene3D" id="3.30.450.20">
    <property type="entry name" value="PAS domain"/>
    <property type="match status" value="1"/>
</dbReference>
<dbReference type="SUPFAM" id="SSF46894">
    <property type="entry name" value="C-terminal effector domain of the bipartite response regulators"/>
    <property type="match status" value="1"/>
</dbReference>
<name>A0A5C6DJC0_9BACT</name>
<dbReference type="SMART" id="SM00091">
    <property type="entry name" value="PAS"/>
    <property type="match status" value="1"/>
</dbReference>
<evidence type="ECO:0000313" key="5">
    <source>
        <dbReference type="EMBL" id="TWU34999.1"/>
    </source>
</evidence>
<keyword evidence="6" id="KW-1185">Reference proteome</keyword>
<comment type="caution">
    <text evidence="5">The sequence shown here is derived from an EMBL/GenBank/DDBJ whole genome shotgun (WGS) entry which is preliminary data.</text>
</comment>
<dbReference type="RefSeq" id="WP_146528587.1">
    <property type="nucleotide sequence ID" value="NZ_SJPV01000007.1"/>
</dbReference>
<dbReference type="CDD" id="cd00130">
    <property type="entry name" value="PAS"/>
    <property type="match status" value="1"/>
</dbReference>
<dbReference type="EMBL" id="SJPV01000007">
    <property type="protein sequence ID" value="TWU34999.1"/>
    <property type="molecule type" value="Genomic_DNA"/>
</dbReference>
<accession>A0A5C6DJC0</accession>
<dbReference type="InterPro" id="IPR000792">
    <property type="entry name" value="Tscrpt_reg_LuxR_C"/>
</dbReference>
<sequence>MHHRSAPATFRSRIDPPELDPGSIWRALSRTPGVGVSITDAEGRLLFVNDTSKVLFSKSSDIDYEGKRISDFHPPEFVAERLELIARVLREGKPLSLCHIYHGRRIESTVWPIRDRTPPFNRVIVVTQARTADQSHHGSTEPQIESVKTQYIGLGPLQVLTRRELEVLVLLGHGLSVPRAAAVLHRSPKTIERHKDSISKKLKLHGQANLVTLTTSIGLELSDAKLKRFSSDKADKK</sequence>
<dbReference type="SMART" id="SM00421">
    <property type="entry name" value="HTH_LUXR"/>
    <property type="match status" value="1"/>
</dbReference>
<dbReference type="CDD" id="cd06170">
    <property type="entry name" value="LuxR_C_like"/>
    <property type="match status" value="1"/>
</dbReference>
<evidence type="ECO:0000256" key="1">
    <source>
        <dbReference type="ARBA" id="ARBA00023015"/>
    </source>
</evidence>
<keyword evidence="1" id="KW-0805">Transcription regulation</keyword>
<evidence type="ECO:0000256" key="3">
    <source>
        <dbReference type="ARBA" id="ARBA00023163"/>
    </source>
</evidence>
<evidence type="ECO:0000313" key="6">
    <source>
        <dbReference type="Proteomes" id="UP000319143"/>
    </source>
</evidence>
<protein>
    <submittedName>
        <fullName evidence="5">Bacterial regulatory protein, luxR family</fullName>
    </submittedName>
</protein>
<evidence type="ECO:0000256" key="2">
    <source>
        <dbReference type="ARBA" id="ARBA00023125"/>
    </source>
</evidence>
<dbReference type="InterPro" id="IPR013656">
    <property type="entry name" value="PAS_4"/>
</dbReference>
<dbReference type="PROSITE" id="PS50043">
    <property type="entry name" value="HTH_LUXR_2"/>
    <property type="match status" value="1"/>
</dbReference>
<dbReference type="InterPro" id="IPR016032">
    <property type="entry name" value="Sig_transdc_resp-reg_C-effctor"/>
</dbReference>
<dbReference type="OrthoDB" id="274716at2"/>
<dbReference type="InterPro" id="IPR036388">
    <property type="entry name" value="WH-like_DNA-bd_sf"/>
</dbReference>
<feature type="domain" description="HTH luxR-type" evidence="4">
    <location>
        <begin position="153"/>
        <end position="218"/>
    </location>
</feature>
<gene>
    <name evidence="5" type="ORF">Poly41_41430</name>
</gene>
<organism evidence="5 6">
    <name type="scientific">Novipirellula artificiosorum</name>
    <dbReference type="NCBI Taxonomy" id="2528016"/>
    <lineage>
        <taxon>Bacteria</taxon>
        <taxon>Pseudomonadati</taxon>
        <taxon>Planctomycetota</taxon>
        <taxon>Planctomycetia</taxon>
        <taxon>Pirellulales</taxon>
        <taxon>Pirellulaceae</taxon>
        <taxon>Novipirellula</taxon>
    </lineage>
</organism>
<dbReference type="PANTHER" id="PTHR44688:SF16">
    <property type="entry name" value="DNA-BINDING TRANSCRIPTIONAL ACTIVATOR DEVR_DOSR"/>
    <property type="match status" value="1"/>
</dbReference>
<dbReference type="PANTHER" id="PTHR44688">
    <property type="entry name" value="DNA-BINDING TRANSCRIPTIONAL ACTIVATOR DEVR_DOSR"/>
    <property type="match status" value="1"/>
</dbReference>
<keyword evidence="3" id="KW-0804">Transcription</keyword>